<gene>
    <name evidence="2" type="ORF">QTN47_07580</name>
</gene>
<proteinExistence type="predicted"/>
<evidence type="ECO:0000259" key="1">
    <source>
        <dbReference type="PROSITE" id="PS51186"/>
    </source>
</evidence>
<organism evidence="2 3">
    <name type="scientific">Danxiaibacter flavus</name>
    <dbReference type="NCBI Taxonomy" id="3049108"/>
    <lineage>
        <taxon>Bacteria</taxon>
        <taxon>Pseudomonadati</taxon>
        <taxon>Bacteroidota</taxon>
        <taxon>Chitinophagia</taxon>
        <taxon>Chitinophagales</taxon>
        <taxon>Chitinophagaceae</taxon>
        <taxon>Danxiaibacter</taxon>
    </lineage>
</organism>
<name>A0ABV3ZCN2_9BACT</name>
<evidence type="ECO:0000313" key="2">
    <source>
        <dbReference type="EMBL" id="MEX6687350.1"/>
    </source>
</evidence>
<dbReference type="Proteomes" id="UP001560573">
    <property type="component" value="Unassembled WGS sequence"/>
</dbReference>
<sequence>MTIAAVPLKDVWELRREVMYPELSIDGVKLPDDESGNHLGLYDGDDLVSVVSVFVTNNELQFRKFATRAAMQNKGYGTTLLKYVMDVADQMQCIKVWCNARTSATKFYEKFGMKATGDTWLAKGHELIKMEKQL</sequence>
<dbReference type="InterPro" id="IPR000182">
    <property type="entry name" value="GNAT_dom"/>
</dbReference>
<keyword evidence="3" id="KW-1185">Reference proteome</keyword>
<protein>
    <submittedName>
        <fullName evidence="2">GNAT family N-acetyltransferase</fullName>
    </submittedName>
</protein>
<evidence type="ECO:0000313" key="3">
    <source>
        <dbReference type="Proteomes" id="UP001560573"/>
    </source>
</evidence>
<feature type="domain" description="N-acetyltransferase" evidence="1">
    <location>
        <begin position="1"/>
        <end position="134"/>
    </location>
</feature>
<dbReference type="RefSeq" id="WP_369328755.1">
    <property type="nucleotide sequence ID" value="NZ_JAULBC010000002.1"/>
</dbReference>
<dbReference type="SUPFAM" id="SSF55729">
    <property type="entry name" value="Acyl-CoA N-acyltransferases (Nat)"/>
    <property type="match status" value="1"/>
</dbReference>
<dbReference type="EMBL" id="JAULBC010000002">
    <property type="protein sequence ID" value="MEX6687350.1"/>
    <property type="molecule type" value="Genomic_DNA"/>
</dbReference>
<dbReference type="InterPro" id="IPR016181">
    <property type="entry name" value="Acyl_CoA_acyltransferase"/>
</dbReference>
<dbReference type="PROSITE" id="PS51186">
    <property type="entry name" value="GNAT"/>
    <property type="match status" value="1"/>
</dbReference>
<dbReference type="CDD" id="cd04301">
    <property type="entry name" value="NAT_SF"/>
    <property type="match status" value="1"/>
</dbReference>
<dbReference type="Pfam" id="PF13673">
    <property type="entry name" value="Acetyltransf_10"/>
    <property type="match status" value="1"/>
</dbReference>
<comment type="caution">
    <text evidence="2">The sequence shown here is derived from an EMBL/GenBank/DDBJ whole genome shotgun (WGS) entry which is preliminary data.</text>
</comment>
<accession>A0ABV3ZCN2</accession>
<reference evidence="2 3" key="1">
    <citation type="submission" date="2023-07" db="EMBL/GenBank/DDBJ databases">
        <authorList>
            <person name="Lian W.-H."/>
        </authorList>
    </citation>
    <scope>NUCLEOTIDE SEQUENCE [LARGE SCALE GENOMIC DNA]</scope>
    <source>
        <strain evidence="2 3">SYSU DXS3180</strain>
    </source>
</reference>
<dbReference type="Gene3D" id="3.40.630.30">
    <property type="match status" value="1"/>
</dbReference>